<evidence type="ECO:0000313" key="4">
    <source>
        <dbReference type="Proteomes" id="UP000823619"/>
    </source>
</evidence>
<proteinExistence type="predicted"/>
<organism evidence="3 4">
    <name type="scientific">Candidatus Cryptobacteroides merdavium</name>
    <dbReference type="NCBI Taxonomy" id="2840769"/>
    <lineage>
        <taxon>Bacteria</taxon>
        <taxon>Pseudomonadati</taxon>
        <taxon>Bacteroidota</taxon>
        <taxon>Bacteroidia</taxon>
        <taxon>Bacteroidales</taxon>
        <taxon>Candidatus Cryptobacteroides</taxon>
    </lineage>
</organism>
<dbReference type="AlphaFoldDB" id="A0A9D9ED03"/>
<evidence type="ECO:0000259" key="2">
    <source>
        <dbReference type="PROSITE" id="PS50853"/>
    </source>
</evidence>
<dbReference type="InterPro" id="IPR003961">
    <property type="entry name" value="FN3_dom"/>
</dbReference>
<dbReference type="Gene3D" id="2.60.40.10">
    <property type="entry name" value="Immunoglobulins"/>
    <property type="match status" value="1"/>
</dbReference>
<sequence>MKFPEAFIPAVIASFFSIFAATVPTTAEAAAPSQKKSHIVKQFEPVCDTLDSLITIRTSVAGELELKAVMKRGNSLDFYFTRSLGDLPWTAADARWFKEELKRNFPAEYAGRSIGSIYSNRVRLEKLITPEPGFSGSPSASAYMVKNHRTTSAPLVENRQKPTFRKGLDNMHIALWQSHGRYYEQETERWEWQRPCLFQTSEDLFTQSFVLPFLVPMLENAGACVLLPRERDVQTNEVIVDNDPSFERIPGERPVRYGGKYSESGKWTKAGTGFADPLPIYEGLDNPFEMGTARMAECIQDGKKSSTTAEARWTPDIPERGEYAVYVSYRSLPNSTTAARYTVRHLGGESIYIVNQKIGGGTWIYLGTHEFAKGTEGCVILDNITPEGKFKAGSVISADAVKIGGGMGNIARKAVEDSSMTAEVSGLPRFVEGARYWMQWAGTDSSIFSQNEQKNDYMDDFMSRGAWVSWLSGGSSVNPGFSYPPAVRREKKSLDIGKGIPVDLSFGFHSDAGTTPNDSTVGTLAIYTLKCENSQRLPDGEDRMTSREYAYLVQSQIVNDIRAEFAPDWNRRWIWDRSYSECRTPSTPAMLLEMLSHQNFADMRYGLDPAFRFTVSRAVYKGMLKYLSNRYGREYAVQPLPVRSFAAMFTGWEQQTKKGRARIRLSWTEPVDSLEPTAVPEGYILYTRIDTGAFDNGRVLKNFRKENGRIHYDTAIEPGHIYSYRITAYNSGGESFPSETLSAGVPENTGVTEKKVLVVNNFDRVSAPVSFDTPQYAGFDNRIDSGVPYMRDISFSGEMYQFRRDMEWTDDDNPGFGASESDFAGKVIAGNTFDYPYVHGKAIMKAGYPFCSASAEAFAADSTLQEGFWSMDLICGKQVTVRTGNGRMPDRYRVFPETLQAAIRTFTSKGGNVLISGANIGTDIWDKVYEVECDSTFRAESIKFAEKVLGYRWITGFGGKSAKVKPYGKNSLADALRKETAAGKGTASGGFSYNNRYDSRIYRVEAPDGLAPVPAGVKKNGSTATCIDSGSFLRYSDTGISAATYYDTGLYRTVAIGFPIETVCGEEAIDSIIETTLKFFEK</sequence>
<keyword evidence="3" id="KW-0456">Lyase</keyword>
<dbReference type="Pfam" id="PF25275">
    <property type="entry name" value="Golvesin_C"/>
    <property type="match status" value="1"/>
</dbReference>
<protein>
    <submittedName>
        <fullName evidence="3">Xanthan lyase</fullName>
    </submittedName>
</protein>
<dbReference type="GO" id="GO:0016829">
    <property type="term" value="F:lyase activity"/>
    <property type="evidence" value="ECO:0007669"/>
    <property type="project" value="UniProtKB-KW"/>
</dbReference>
<comment type="caution">
    <text evidence="3">The sequence shown here is derived from an EMBL/GenBank/DDBJ whole genome shotgun (WGS) entry which is preliminary data.</text>
</comment>
<name>A0A9D9ED03_9BACT</name>
<feature type="signal peptide" evidence="1">
    <location>
        <begin position="1"/>
        <end position="20"/>
    </location>
</feature>
<dbReference type="Gene3D" id="3.40.630.40">
    <property type="entry name" value="Zn-dependent exopeptidases"/>
    <property type="match status" value="1"/>
</dbReference>
<feature type="chain" id="PRO_5039481148" evidence="1">
    <location>
        <begin position="21"/>
        <end position="1082"/>
    </location>
</feature>
<accession>A0A9D9ED03</accession>
<dbReference type="InterPro" id="IPR033803">
    <property type="entry name" value="CBD-like_Golvesin-Xly"/>
</dbReference>
<dbReference type="SUPFAM" id="SSF53187">
    <property type="entry name" value="Zn-dependent exopeptidases"/>
    <property type="match status" value="1"/>
</dbReference>
<dbReference type="InterPro" id="IPR013783">
    <property type="entry name" value="Ig-like_fold"/>
</dbReference>
<dbReference type="PROSITE" id="PS50853">
    <property type="entry name" value="FN3"/>
    <property type="match status" value="1"/>
</dbReference>
<dbReference type="Proteomes" id="UP000823619">
    <property type="component" value="Unassembled WGS sequence"/>
</dbReference>
<dbReference type="EMBL" id="JADIMO010000030">
    <property type="protein sequence ID" value="MBO8444578.1"/>
    <property type="molecule type" value="Genomic_DNA"/>
</dbReference>
<evidence type="ECO:0000256" key="1">
    <source>
        <dbReference type="SAM" id="SignalP"/>
    </source>
</evidence>
<feature type="domain" description="Fibronectin type-III" evidence="2">
    <location>
        <begin position="638"/>
        <end position="748"/>
    </location>
</feature>
<dbReference type="InterPro" id="IPR036116">
    <property type="entry name" value="FN3_sf"/>
</dbReference>
<reference evidence="3" key="2">
    <citation type="journal article" date="2021" name="PeerJ">
        <title>Extensive microbial diversity within the chicken gut microbiome revealed by metagenomics and culture.</title>
        <authorList>
            <person name="Gilroy R."/>
            <person name="Ravi A."/>
            <person name="Getino M."/>
            <person name="Pursley I."/>
            <person name="Horton D.L."/>
            <person name="Alikhan N.F."/>
            <person name="Baker D."/>
            <person name="Gharbi K."/>
            <person name="Hall N."/>
            <person name="Watson M."/>
            <person name="Adriaenssens E.M."/>
            <person name="Foster-Nyarko E."/>
            <person name="Jarju S."/>
            <person name="Secka A."/>
            <person name="Antonio M."/>
            <person name="Oren A."/>
            <person name="Chaudhuri R.R."/>
            <person name="La Ragione R."/>
            <person name="Hildebrand F."/>
            <person name="Pallen M.J."/>
        </authorList>
    </citation>
    <scope>NUCLEOTIDE SEQUENCE</scope>
    <source>
        <strain evidence="3">D5-748</strain>
    </source>
</reference>
<keyword evidence="1" id="KW-0732">Signal</keyword>
<dbReference type="SUPFAM" id="SSF49265">
    <property type="entry name" value="Fibronectin type III"/>
    <property type="match status" value="1"/>
</dbReference>
<evidence type="ECO:0000313" key="3">
    <source>
        <dbReference type="EMBL" id="MBO8444578.1"/>
    </source>
</evidence>
<dbReference type="CDD" id="cd00063">
    <property type="entry name" value="FN3"/>
    <property type="match status" value="1"/>
</dbReference>
<gene>
    <name evidence="3" type="ORF">IAC23_02630</name>
</gene>
<reference evidence="3" key="1">
    <citation type="submission" date="2020-10" db="EMBL/GenBank/DDBJ databases">
        <authorList>
            <person name="Gilroy R."/>
        </authorList>
    </citation>
    <scope>NUCLEOTIDE SEQUENCE</scope>
    <source>
        <strain evidence="3">D5-748</strain>
    </source>
</reference>